<feature type="compositionally biased region" description="Basic and acidic residues" evidence="3">
    <location>
        <begin position="559"/>
        <end position="595"/>
    </location>
</feature>
<comment type="caution">
    <text evidence="5">The sequence shown here is derived from an EMBL/GenBank/DDBJ whole genome shotgun (WGS) entry which is preliminary data.</text>
</comment>
<feature type="compositionally biased region" description="Acidic residues" evidence="3">
    <location>
        <begin position="431"/>
        <end position="440"/>
    </location>
</feature>
<evidence type="ECO:0000256" key="3">
    <source>
        <dbReference type="SAM" id="MobiDB-lite"/>
    </source>
</evidence>
<dbReference type="EMBL" id="JAUCMV010000003">
    <property type="protein sequence ID" value="KAK0410356.1"/>
    <property type="molecule type" value="Genomic_DNA"/>
</dbReference>
<organism evidence="5 6">
    <name type="scientific">Steinernema hermaphroditum</name>
    <dbReference type="NCBI Taxonomy" id="289476"/>
    <lineage>
        <taxon>Eukaryota</taxon>
        <taxon>Metazoa</taxon>
        <taxon>Ecdysozoa</taxon>
        <taxon>Nematoda</taxon>
        <taxon>Chromadorea</taxon>
        <taxon>Rhabditida</taxon>
        <taxon>Tylenchina</taxon>
        <taxon>Panagrolaimomorpha</taxon>
        <taxon>Strongyloidoidea</taxon>
        <taxon>Steinernematidae</taxon>
        <taxon>Steinernema</taxon>
    </lineage>
</organism>
<feature type="region of interest" description="Disordered" evidence="3">
    <location>
        <begin position="384"/>
        <end position="468"/>
    </location>
</feature>
<feature type="region of interest" description="Disordered" evidence="3">
    <location>
        <begin position="94"/>
        <end position="115"/>
    </location>
</feature>
<feature type="compositionally biased region" description="Basic and acidic residues" evidence="3">
    <location>
        <begin position="154"/>
        <end position="164"/>
    </location>
</feature>
<keyword evidence="6" id="KW-1185">Reference proteome</keyword>
<evidence type="ECO:0000256" key="1">
    <source>
        <dbReference type="ARBA" id="ARBA00007473"/>
    </source>
</evidence>
<feature type="region of interest" description="Disordered" evidence="3">
    <location>
        <begin position="352"/>
        <end position="371"/>
    </location>
</feature>
<feature type="compositionally biased region" description="Acidic residues" evidence="3">
    <location>
        <begin position="390"/>
        <end position="421"/>
    </location>
</feature>
<feature type="compositionally biased region" description="Acidic residues" evidence="3">
    <location>
        <begin position="356"/>
        <end position="370"/>
    </location>
</feature>
<dbReference type="Pfam" id="PF05178">
    <property type="entry name" value="Kri1"/>
    <property type="match status" value="1"/>
</dbReference>
<feature type="compositionally biased region" description="Acidic residues" evidence="3">
    <location>
        <begin position="52"/>
        <end position="69"/>
    </location>
</feature>
<dbReference type="Pfam" id="PF12936">
    <property type="entry name" value="Kri1_C"/>
    <property type="match status" value="1"/>
</dbReference>
<feature type="compositionally biased region" description="Acidic residues" evidence="3">
    <location>
        <begin position="642"/>
        <end position="651"/>
    </location>
</feature>
<protein>
    <recommendedName>
        <fullName evidence="2">Protein KRI1 homolog</fullName>
    </recommendedName>
</protein>
<evidence type="ECO:0000259" key="4">
    <source>
        <dbReference type="Pfam" id="PF12936"/>
    </source>
</evidence>
<evidence type="ECO:0000256" key="2">
    <source>
        <dbReference type="ARBA" id="ARBA00017294"/>
    </source>
</evidence>
<dbReference type="Proteomes" id="UP001175271">
    <property type="component" value="Unassembled WGS sequence"/>
</dbReference>
<dbReference type="GO" id="GO:0030686">
    <property type="term" value="C:90S preribosome"/>
    <property type="evidence" value="ECO:0007669"/>
    <property type="project" value="TreeGrafter"/>
</dbReference>
<dbReference type="GO" id="GO:0005730">
    <property type="term" value="C:nucleolus"/>
    <property type="evidence" value="ECO:0007669"/>
    <property type="project" value="TreeGrafter"/>
</dbReference>
<name>A0AA39LU90_9BILA</name>
<dbReference type="PANTHER" id="PTHR14490">
    <property type="entry name" value="ZINC FINGER, ZZ TYPE"/>
    <property type="match status" value="1"/>
</dbReference>
<accession>A0AA39LU90</accession>
<feature type="region of interest" description="Disordered" evidence="3">
    <location>
        <begin position="132"/>
        <end position="192"/>
    </location>
</feature>
<feature type="domain" description="Kri1-like C-terminal" evidence="4">
    <location>
        <begin position="478"/>
        <end position="565"/>
    </location>
</feature>
<dbReference type="AlphaFoldDB" id="A0AA39LU90"/>
<evidence type="ECO:0000313" key="6">
    <source>
        <dbReference type="Proteomes" id="UP001175271"/>
    </source>
</evidence>
<reference evidence="5" key="1">
    <citation type="submission" date="2023-06" db="EMBL/GenBank/DDBJ databases">
        <title>Genomic analysis of the entomopathogenic nematode Steinernema hermaphroditum.</title>
        <authorList>
            <person name="Schwarz E.M."/>
            <person name="Heppert J.K."/>
            <person name="Baniya A."/>
            <person name="Schwartz H.T."/>
            <person name="Tan C.-H."/>
            <person name="Antoshechkin I."/>
            <person name="Sternberg P.W."/>
            <person name="Goodrich-Blair H."/>
            <person name="Dillman A.R."/>
        </authorList>
    </citation>
    <scope>NUCLEOTIDE SEQUENCE</scope>
    <source>
        <strain evidence="5">PS9179</strain>
        <tissue evidence="5">Whole animal</tissue>
    </source>
</reference>
<gene>
    <name evidence="5" type="ORF">QR680_005085</name>
</gene>
<comment type="similarity">
    <text evidence="1">Belongs to the KRI1 family.</text>
</comment>
<sequence length="752" mass="88204">MSKKGKKLSLLGDDDDEVSAEELTINKDYADSYDNWRRLEELQKLKDKYGDDAADDDSASSESEVEWTAEDEKGFLKAFSALKTKNPKIYNSEAKFFEKREAPSSSKGDKNDKKEKLEKMYLKDYERKLITERGGQISEDEEDFNTPKPGSHVAEQERLKKELKAAIGDSDDDDGDLLVKREKTTEEQEKEDEDYYVWLKSKEAPKNMDEDIKALKEHWSNDAALDDGEKFLRNYIVNKQYEMDDDEEVDPNAIPTYDQIVSVEEDEADMAREEQFEHKYNYRYEEPDQDFIKQYPRTIKESMRQGNEKRKKEREAYKERKEREKTEKKEEIKQLKKMKRAEIEEKLKKLKKMAGDEELPLNIDDLDEDFDPAKFDQRMKEVFSEKYYGNEDENVEDEEKPEFSDMSEIDSDGDDNYDDMEISTKPVNTEGSDDEEEQQQEDAPQHREKKESRRRKKRNSKFAEAVKKQKPLFDPQAKTFEEYFNDYYALDYEDILGDTRTKFHYRSVPANSFGLSVDEILETDDKQLNAWVSLKKATMYRSEQEEIFDQRAYERKAQNVEKKNKILYEAKNPKKPKADVGDDNSAEQHKVKVEPEEAPAEGEGASKKKRRRNRKSQATDEPHVKVEEEEEVSVPAVKSEPVEEEAPEEANAESGEVSKKKRRRKKPKNQAEQAEVKEEPGVNQESVGTTDVVEKKARTRKRKHNNHEGGKRMQRPEELQSISDERLQAYGLNPKKFVNQFAHQKKRRLEKQ</sequence>
<feature type="region of interest" description="Disordered" evidence="3">
    <location>
        <begin position="48"/>
        <end position="69"/>
    </location>
</feature>
<feature type="region of interest" description="Disordered" evidence="3">
    <location>
        <begin position="299"/>
        <end position="335"/>
    </location>
</feature>
<feature type="compositionally biased region" description="Basic and acidic residues" evidence="3">
    <location>
        <begin position="177"/>
        <end position="187"/>
    </location>
</feature>
<dbReference type="InterPro" id="IPR018034">
    <property type="entry name" value="Kri1"/>
</dbReference>
<feature type="compositionally biased region" description="Basic and acidic residues" evidence="3">
    <location>
        <begin position="706"/>
        <end position="727"/>
    </location>
</feature>
<evidence type="ECO:0000313" key="5">
    <source>
        <dbReference type="EMBL" id="KAK0410356.1"/>
    </source>
</evidence>
<dbReference type="PANTHER" id="PTHR14490:SF5">
    <property type="entry name" value="PROTEIN KRI1 HOMOLOG"/>
    <property type="match status" value="1"/>
</dbReference>
<feature type="compositionally biased region" description="Basic and acidic residues" evidence="3">
    <location>
        <begin position="95"/>
        <end position="115"/>
    </location>
</feature>
<dbReference type="GO" id="GO:0000447">
    <property type="term" value="P:endonucleolytic cleavage in ITS1 to separate SSU-rRNA from 5.8S rRNA and LSU-rRNA from tricistronic rRNA transcript (SSU-rRNA, 5.8S rRNA, LSU-rRNA)"/>
    <property type="evidence" value="ECO:0007669"/>
    <property type="project" value="TreeGrafter"/>
</dbReference>
<proteinExistence type="inferred from homology"/>
<dbReference type="InterPro" id="IPR024626">
    <property type="entry name" value="Kri1-like_C"/>
</dbReference>
<feature type="region of interest" description="Disordered" evidence="3">
    <location>
        <begin position="559"/>
        <end position="733"/>
    </location>
</feature>
<feature type="compositionally biased region" description="Basic residues" evidence="3">
    <location>
        <begin position="659"/>
        <end position="668"/>
    </location>
</feature>
<feature type="compositionally biased region" description="Basic and acidic residues" evidence="3">
    <location>
        <begin position="617"/>
        <end position="626"/>
    </location>
</feature>